<dbReference type="Proteomes" id="UP000195221">
    <property type="component" value="Unassembled WGS sequence"/>
</dbReference>
<protein>
    <submittedName>
        <fullName evidence="1">Uncharacterized protein</fullName>
    </submittedName>
</protein>
<name>A0A242MSC7_CABSO</name>
<comment type="caution">
    <text evidence="1">The sequence shown here is derived from an EMBL/GenBank/DDBJ whole genome shotgun (WGS) entry which is preliminary data.</text>
</comment>
<organism evidence="1 2">
    <name type="scientific">Caballeronia sordidicola</name>
    <name type="common">Burkholderia sordidicola</name>
    <dbReference type="NCBI Taxonomy" id="196367"/>
    <lineage>
        <taxon>Bacteria</taxon>
        <taxon>Pseudomonadati</taxon>
        <taxon>Pseudomonadota</taxon>
        <taxon>Betaproteobacteria</taxon>
        <taxon>Burkholderiales</taxon>
        <taxon>Burkholderiaceae</taxon>
        <taxon>Caballeronia</taxon>
    </lineage>
</organism>
<evidence type="ECO:0000313" key="1">
    <source>
        <dbReference type="EMBL" id="OTP74277.1"/>
    </source>
</evidence>
<reference evidence="1 2" key="1">
    <citation type="submission" date="2017-03" db="EMBL/GenBank/DDBJ databases">
        <title>Genome analysis of strain PAMC 26577.</title>
        <authorList>
            <person name="Oh H.-M."/>
            <person name="Yang J.-A."/>
        </authorList>
    </citation>
    <scope>NUCLEOTIDE SEQUENCE [LARGE SCALE GENOMIC DNA]</scope>
    <source>
        <strain evidence="1 2">PAMC 26577</strain>
    </source>
</reference>
<gene>
    <name evidence="1" type="ORF">PAMC26577_16110</name>
</gene>
<accession>A0A242MSC7</accession>
<evidence type="ECO:0000313" key="2">
    <source>
        <dbReference type="Proteomes" id="UP000195221"/>
    </source>
</evidence>
<sequence>MVKMARNVHRGFHEIVEPVDEPIKALKDKEARMAAYR</sequence>
<dbReference type="EMBL" id="NBTZ01000066">
    <property type="protein sequence ID" value="OTP74277.1"/>
    <property type="molecule type" value="Genomic_DNA"/>
</dbReference>
<proteinExistence type="predicted"/>
<dbReference type="AlphaFoldDB" id="A0A242MSC7"/>